<dbReference type="RefSeq" id="WP_189403941.1">
    <property type="nucleotide sequence ID" value="NZ_BMXP01000002.1"/>
</dbReference>
<name>A0A918JFW9_9ALTE</name>
<dbReference type="Proteomes" id="UP000631300">
    <property type="component" value="Unassembled WGS sequence"/>
</dbReference>
<dbReference type="EMBL" id="BMXP01000002">
    <property type="protein sequence ID" value="GGW78869.1"/>
    <property type="molecule type" value="Genomic_DNA"/>
</dbReference>
<reference evidence="1" key="2">
    <citation type="submission" date="2020-09" db="EMBL/GenBank/DDBJ databases">
        <authorList>
            <person name="Sun Q."/>
            <person name="Kim S."/>
        </authorList>
    </citation>
    <scope>NUCLEOTIDE SEQUENCE</scope>
    <source>
        <strain evidence="1">KCTC 22164</strain>
    </source>
</reference>
<organism evidence="1 2">
    <name type="scientific">Alteromonas halophila</name>
    <dbReference type="NCBI Taxonomy" id="516698"/>
    <lineage>
        <taxon>Bacteria</taxon>
        <taxon>Pseudomonadati</taxon>
        <taxon>Pseudomonadota</taxon>
        <taxon>Gammaproteobacteria</taxon>
        <taxon>Alteromonadales</taxon>
        <taxon>Alteromonadaceae</taxon>
        <taxon>Alteromonas/Salinimonas group</taxon>
        <taxon>Alteromonas</taxon>
    </lineage>
</organism>
<protein>
    <submittedName>
        <fullName evidence="1">Pilus assembly protein PilP</fullName>
    </submittedName>
</protein>
<dbReference type="PIRSF" id="PIRSF016481">
    <property type="entry name" value="Pilus_assembly_PilP"/>
    <property type="match status" value="1"/>
</dbReference>
<dbReference type="InterPro" id="IPR007446">
    <property type="entry name" value="PilP"/>
</dbReference>
<keyword evidence="2" id="KW-1185">Reference proteome</keyword>
<dbReference type="Gene3D" id="2.30.30.830">
    <property type="match status" value="1"/>
</dbReference>
<comment type="caution">
    <text evidence="1">The sequence shown here is derived from an EMBL/GenBank/DDBJ whole genome shotgun (WGS) entry which is preliminary data.</text>
</comment>
<dbReference type="AlphaFoldDB" id="A0A918JFW9"/>
<sequence length="181" mass="20075">MSLLRHVAVIAMTGAIMACSPQLSDLRAYTDQIKQQTQVNIEPYPEFEQQPAFAYTASDLRSPFVRPKEKTAPVNVQAQANCLQPDYNRQKQKLEGYGLDALRLNGSFETRGTRYVLFRSNDGQLHKATMGSRIGLFYGKIIAIGDTSVTIEQLLPDGAGCWQRKETTLTVASSTGENENV</sequence>
<reference evidence="1" key="1">
    <citation type="journal article" date="2014" name="Int. J. Syst. Evol. Microbiol.">
        <title>Complete genome sequence of Corynebacterium casei LMG S-19264T (=DSM 44701T), isolated from a smear-ripened cheese.</title>
        <authorList>
            <consortium name="US DOE Joint Genome Institute (JGI-PGF)"/>
            <person name="Walter F."/>
            <person name="Albersmeier A."/>
            <person name="Kalinowski J."/>
            <person name="Ruckert C."/>
        </authorList>
    </citation>
    <scope>NUCLEOTIDE SEQUENCE</scope>
    <source>
        <strain evidence="1">KCTC 22164</strain>
    </source>
</reference>
<proteinExistence type="predicted"/>
<evidence type="ECO:0000313" key="1">
    <source>
        <dbReference type="EMBL" id="GGW78869.1"/>
    </source>
</evidence>
<dbReference type="Pfam" id="PF04351">
    <property type="entry name" value="PilP"/>
    <property type="match status" value="1"/>
</dbReference>
<accession>A0A918JFW9</accession>
<gene>
    <name evidence="1" type="primary">pilP</name>
    <name evidence="1" type="ORF">GCM10007391_09380</name>
</gene>
<evidence type="ECO:0000313" key="2">
    <source>
        <dbReference type="Proteomes" id="UP000631300"/>
    </source>
</evidence>
<dbReference type="PROSITE" id="PS51257">
    <property type="entry name" value="PROKAR_LIPOPROTEIN"/>
    <property type="match status" value="1"/>
</dbReference>